<dbReference type="EMBL" id="ML012589">
    <property type="protein sequence ID" value="RKO95197.1"/>
    <property type="molecule type" value="Genomic_DNA"/>
</dbReference>
<evidence type="ECO:0000256" key="1">
    <source>
        <dbReference type="PROSITE-ProRule" id="PRU00235"/>
    </source>
</evidence>
<dbReference type="SUPFAM" id="SSF50985">
    <property type="entry name" value="RCC1/BLIP-II"/>
    <property type="match status" value="1"/>
</dbReference>
<name>A0A4V1ISY7_9FUNG</name>
<keyword evidence="3" id="KW-0812">Transmembrane</keyword>
<dbReference type="InterPro" id="IPR028641">
    <property type="entry name" value="RCC2"/>
</dbReference>
<gene>
    <name evidence="4" type="ORF">CAUPRSCDRAFT_13078</name>
</gene>
<dbReference type="InterPro" id="IPR000408">
    <property type="entry name" value="Reg_chr_condens"/>
</dbReference>
<sequence>MTFRYRGDAGKIRAIAAGPTCSMATDAQGSLWLWGKWKNSGDGGSGTPWMQPRPYMGLSGWNISAIAMGLFTLFAIGDGGKAISWGQNASNGELGHGPDEPKSSTQAKLIPSLEGITAYALACGMRTSLILVSPDDPKVKQLPRTNVPESASVSAVKGATKPKATKASPESPAAGATAGQACEICEKTTSPKTNPLRVCGT</sequence>
<keyword evidence="3" id="KW-0472">Membrane</keyword>
<dbReference type="PANTHER" id="PTHR46207">
    <property type="entry name" value="PROTEIN RCC2"/>
    <property type="match status" value="1"/>
</dbReference>
<dbReference type="Proteomes" id="UP000268535">
    <property type="component" value="Unassembled WGS sequence"/>
</dbReference>
<dbReference type="AlphaFoldDB" id="A0A4V1ISY7"/>
<evidence type="ECO:0000256" key="3">
    <source>
        <dbReference type="SAM" id="Phobius"/>
    </source>
</evidence>
<dbReference type="PROSITE" id="PS50012">
    <property type="entry name" value="RCC1_3"/>
    <property type="match status" value="1"/>
</dbReference>
<organism evidence="4 5">
    <name type="scientific">Caulochytrium protostelioides</name>
    <dbReference type="NCBI Taxonomy" id="1555241"/>
    <lineage>
        <taxon>Eukaryota</taxon>
        <taxon>Fungi</taxon>
        <taxon>Fungi incertae sedis</taxon>
        <taxon>Chytridiomycota</taxon>
        <taxon>Chytridiomycota incertae sedis</taxon>
        <taxon>Chytridiomycetes</taxon>
        <taxon>Caulochytriales</taxon>
        <taxon>Caulochytriaceae</taxon>
        <taxon>Caulochytrium</taxon>
    </lineage>
</organism>
<accession>A0A4V1ISY7</accession>
<evidence type="ECO:0000256" key="2">
    <source>
        <dbReference type="SAM" id="MobiDB-lite"/>
    </source>
</evidence>
<dbReference type="Gene3D" id="2.130.10.30">
    <property type="entry name" value="Regulator of chromosome condensation 1/beta-lactamase-inhibitor protein II"/>
    <property type="match status" value="1"/>
</dbReference>
<dbReference type="GO" id="GO:0031267">
    <property type="term" value="F:small GTPase binding"/>
    <property type="evidence" value="ECO:0007669"/>
    <property type="project" value="TreeGrafter"/>
</dbReference>
<dbReference type="InterPro" id="IPR009091">
    <property type="entry name" value="RCC1/BLIP-II"/>
</dbReference>
<dbReference type="GO" id="GO:0016020">
    <property type="term" value="C:membrane"/>
    <property type="evidence" value="ECO:0007669"/>
    <property type="project" value="TreeGrafter"/>
</dbReference>
<proteinExistence type="predicted"/>
<evidence type="ECO:0000313" key="5">
    <source>
        <dbReference type="Proteomes" id="UP000268535"/>
    </source>
</evidence>
<feature type="repeat" description="RCC1" evidence="1">
    <location>
        <begin position="80"/>
        <end position="134"/>
    </location>
</feature>
<protein>
    <submittedName>
        <fullName evidence="4">RCC1/BLIP-II</fullName>
    </submittedName>
</protein>
<keyword evidence="3" id="KW-1133">Transmembrane helix</keyword>
<feature type="non-terminal residue" evidence="4">
    <location>
        <position position="201"/>
    </location>
</feature>
<evidence type="ECO:0000313" key="4">
    <source>
        <dbReference type="EMBL" id="RKO95197.1"/>
    </source>
</evidence>
<feature type="transmembrane region" description="Helical" evidence="3">
    <location>
        <begin position="12"/>
        <end position="35"/>
    </location>
</feature>
<dbReference type="PANTHER" id="PTHR46207:SF1">
    <property type="entry name" value="PROTEIN RCC2"/>
    <property type="match status" value="1"/>
</dbReference>
<feature type="region of interest" description="Disordered" evidence="2">
    <location>
        <begin position="141"/>
        <end position="179"/>
    </location>
</feature>
<feature type="transmembrane region" description="Helical" evidence="3">
    <location>
        <begin position="55"/>
        <end position="76"/>
    </location>
</feature>
<feature type="compositionally biased region" description="Polar residues" evidence="2">
    <location>
        <begin position="143"/>
        <end position="153"/>
    </location>
</feature>
<reference evidence="5" key="1">
    <citation type="journal article" date="2018" name="Nat. Microbiol.">
        <title>Leveraging single-cell genomics to expand the fungal tree of life.</title>
        <authorList>
            <person name="Ahrendt S.R."/>
            <person name="Quandt C.A."/>
            <person name="Ciobanu D."/>
            <person name="Clum A."/>
            <person name="Salamov A."/>
            <person name="Andreopoulos B."/>
            <person name="Cheng J.F."/>
            <person name="Woyke T."/>
            <person name="Pelin A."/>
            <person name="Henrissat B."/>
            <person name="Reynolds N.K."/>
            <person name="Benny G.L."/>
            <person name="Smith M.E."/>
            <person name="James T.Y."/>
            <person name="Grigoriev I.V."/>
        </authorList>
    </citation>
    <scope>NUCLEOTIDE SEQUENCE [LARGE SCALE GENOMIC DNA]</scope>
    <source>
        <strain evidence="5">ATCC 52028</strain>
    </source>
</reference>